<evidence type="ECO:0000313" key="4">
    <source>
        <dbReference type="Proteomes" id="UP001229421"/>
    </source>
</evidence>
<proteinExistence type="predicted"/>
<dbReference type="AlphaFoldDB" id="A0AAD8K9K7"/>
<dbReference type="PANTHER" id="PTHR35689:SF1">
    <property type="entry name" value="EARLY ENDOSOME ANTIGEN"/>
    <property type="match status" value="1"/>
</dbReference>
<feature type="transmembrane region" description="Helical" evidence="2">
    <location>
        <begin position="205"/>
        <end position="227"/>
    </location>
</feature>
<sequence length="233" mass="26661">MHLPEESDDHIRELMDSSLDLELKLVSSEEKQMQLRHHYLHILQEKDEIIERLKAESRINAQVVNKFTEEIEKLDKECSKSLESNKLEADDIKAKEAAEVRVRDLEQELMLHKIQLSVLVCKDDVKSTAHSFLETNSGMELEVCQKMLENWERLKSSSHKVLALASAVNTLQKEKDILSKNLLSAKEQVKVLGQNYKGLEKDYNFVMSALVAVGLICFTLCLVVMFANCNSVM</sequence>
<evidence type="ECO:0000256" key="1">
    <source>
        <dbReference type="SAM" id="Coils"/>
    </source>
</evidence>
<keyword evidence="2" id="KW-0472">Membrane</keyword>
<comment type="caution">
    <text evidence="3">The sequence shown here is derived from an EMBL/GenBank/DDBJ whole genome shotgun (WGS) entry which is preliminary data.</text>
</comment>
<reference evidence="3" key="1">
    <citation type="journal article" date="2023" name="bioRxiv">
        <title>Improved chromosome-level genome assembly for marigold (Tagetes erecta).</title>
        <authorList>
            <person name="Jiang F."/>
            <person name="Yuan L."/>
            <person name="Wang S."/>
            <person name="Wang H."/>
            <person name="Xu D."/>
            <person name="Wang A."/>
            <person name="Fan W."/>
        </authorList>
    </citation>
    <scope>NUCLEOTIDE SEQUENCE</scope>
    <source>
        <strain evidence="3">WSJ</strain>
        <tissue evidence="3">Leaf</tissue>
    </source>
</reference>
<organism evidence="3 4">
    <name type="scientific">Tagetes erecta</name>
    <name type="common">African marigold</name>
    <dbReference type="NCBI Taxonomy" id="13708"/>
    <lineage>
        <taxon>Eukaryota</taxon>
        <taxon>Viridiplantae</taxon>
        <taxon>Streptophyta</taxon>
        <taxon>Embryophyta</taxon>
        <taxon>Tracheophyta</taxon>
        <taxon>Spermatophyta</taxon>
        <taxon>Magnoliopsida</taxon>
        <taxon>eudicotyledons</taxon>
        <taxon>Gunneridae</taxon>
        <taxon>Pentapetalae</taxon>
        <taxon>asterids</taxon>
        <taxon>campanulids</taxon>
        <taxon>Asterales</taxon>
        <taxon>Asteraceae</taxon>
        <taxon>Asteroideae</taxon>
        <taxon>Heliantheae alliance</taxon>
        <taxon>Tageteae</taxon>
        <taxon>Tagetes</taxon>
    </lineage>
</organism>
<name>A0AAD8K9K7_TARER</name>
<protein>
    <submittedName>
        <fullName evidence="3">Uncharacterized protein</fullName>
    </submittedName>
</protein>
<evidence type="ECO:0000313" key="3">
    <source>
        <dbReference type="EMBL" id="KAK1415570.1"/>
    </source>
</evidence>
<feature type="coiled-coil region" evidence="1">
    <location>
        <begin position="168"/>
        <end position="202"/>
    </location>
</feature>
<keyword evidence="2" id="KW-1133">Transmembrane helix</keyword>
<keyword evidence="2" id="KW-0812">Transmembrane</keyword>
<dbReference type="Proteomes" id="UP001229421">
    <property type="component" value="Unassembled WGS sequence"/>
</dbReference>
<gene>
    <name evidence="3" type="ORF">QVD17_31353</name>
</gene>
<keyword evidence="4" id="KW-1185">Reference proteome</keyword>
<keyword evidence="1" id="KW-0175">Coiled coil</keyword>
<dbReference type="PANTHER" id="PTHR35689">
    <property type="entry name" value="EARLY ENDOSOME ANTIGEN"/>
    <property type="match status" value="1"/>
</dbReference>
<accession>A0AAD8K9K7</accession>
<dbReference type="EMBL" id="JAUHHV010000008">
    <property type="protein sequence ID" value="KAK1415570.1"/>
    <property type="molecule type" value="Genomic_DNA"/>
</dbReference>
<evidence type="ECO:0000256" key="2">
    <source>
        <dbReference type="SAM" id="Phobius"/>
    </source>
</evidence>